<name>A0A412FSR6_9FIRM</name>
<evidence type="ECO:0000313" key="3">
    <source>
        <dbReference type="Proteomes" id="UP000284178"/>
    </source>
</evidence>
<dbReference type="AlphaFoldDB" id="A0A412FSR6"/>
<gene>
    <name evidence="2" type="ORF">DWY25_13380</name>
</gene>
<dbReference type="Proteomes" id="UP000284178">
    <property type="component" value="Unassembled WGS sequence"/>
</dbReference>
<evidence type="ECO:0000256" key="1">
    <source>
        <dbReference type="SAM" id="MobiDB-lite"/>
    </source>
</evidence>
<organism evidence="2 3">
    <name type="scientific">Holdemania filiformis</name>
    <dbReference type="NCBI Taxonomy" id="61171"/>
    <lineage>
        <taxon>Bacteria</taxon>
        <taxon>Bacillati</taxon>
        <taxon>Bacillota</taxon>
        <taxon>Erysipelotrichia</taxon>
        <taxon>Erysipelotrichales</taxon>
        <taxon>Erysipelotrichaceae</taxon>
        <taxon>Holdemania</taxon>
    </lineage>
</organism>
<feature type="region of interest" description="Disordered" evidence="1">
    <location>
        <begin position="29"/>
        <end position="58"/>
    </location>
</feature>
<dbReference type="EMBL" id="QRUP01000018">
    <property type="protein sequence ID" value="RGR71243.1"/>
    <property type="molecule type" value="Genomic_DNA"/>
</dbReference>
<keyword evidence="3" id="KW-1185">Reference proteome</keyword>
<reference evidence="2 3" key="1">
    <citation type="submission" date="2018-08" db="EMBL/GenBank/DDBJ databases">
        <title>A genome reference for cultivated species of the human gut microbiota.</title>
        <authorList>
            <person name="Zou Y."/>
            <person name="Xue W."/>
            <person name="Luo G."/>
        </authorList>
    </citation>
    <scope>NUCLEOTIDE SEQUENCE [LARGE SCALE GENOMIC DNA]</scope>
    <source>
        <strain evidence="2 3">AF24-29</strain>
    </source>
</reference>
<dbReference type="Pfam" id="PF14270">
    <property type="entry name" value="DUF4358"/>
    <property type="match status" value="1"/>
</dbReference>
<proteinExistence type="predicted"/>
<protein>
    <submittedName>
        <fullName evidence="2">DUF4358 domain-containing protein</fullName>
    </submittedName>
</protein>
<dbReference type="PROSITE" id="PS51257">
    <property type="entry name" value="PROKAR_LIPOPROTEIN"/>
    <property type="match status" value="1"/>
</dbReference>
<sequence>MLMPRRDLKMKKLIIACVAVGCLMLTGCSKKNPQPSPTPSATPSAEPTMTPSASPETAEGLKGILEAIRQNDEYQLPMSMDVDDTVLVDMYGLSSDLVRDYAIFMPAMNVHATEIILVEAQNGKLDEVKKALDKRMETVEQTWSTYLPEQYELVKNRKTLEEGNVIAIVIADQADAILQEITDSLNAAAQ</sequence>
<comment type="caution">
    <text evidence="2">The sequence shown here is derived from an EMBL/GenBank/DDBJ whole genome shotgun (WGS) entry which is preliminary data.</text>
</comment>
<evidence type="ECO:0000313" key="2">
    <source>
        <dbReference type="EMBL" id="RGR71243.1"/>
    </source>
</evidence>
<dbReference type="InterPro" id="IPR025648">
    <property type="entry name" value="DUF4358"/>
</dbReference>
<accession>A0A412FSR6</accession>
<feature type="compositionally biased region" description="Low complexity" evidence="1">
    <location>
        <begin position="41"/>
        <end position="55"/>
    </location>
</feature>